<dbReference type="InterPro" id="IPR036680">
    <property type="entry name" value="SPOR-like_sf"/>
</dbReference>
<feature type="region of interest" description="Disordered" evidence="1">
    <location>
        <begin position="109"/>
        <end position="210"/>
    </location>
</feature>
<keyword evidence="7" id="KW-1185">Reference proteome</keyword>
<evidence type="ECO:0000259" key="3">
    <source>
        <dbReference type="Pfam" id="PF05036"/>
    </source>
</evidence>
<feature type="region of interest" description="Disordered" evidence="1">
    <location>
        <begin position="51"/>
        <end position="94"/>
    </location>
</feature>
<evidence type="ECO:0000256" key="1">
    <source>
        <dbReference type="SAM" id="MobiDB-lite"/>
    </source>
</evidence>
<dbReference type="SUPFAM" id="SSF110997">
    <property type="entry name" value="Sporulation related repeat"/>
    <property type="match status" value="1"/>
</dbReference>
<dbReference type="Pfam" id="PF05036">
    <property type="entry name" value="SPOR"/>
    <property type="match status" value="1"/>
</dbReference>
<evidence type="ECO:0000313" key="5">
    <source>
        <dbReference type="EMBL" id="MDP2538583.1"/>
    </source>
</evidence>
<keyword evidence="2" id="KW-0812">Transmembrane</keyword>
<evidence type="ECO:0000313" key="4">
    <source>
        <dbReference type="EMBL" id="MDO7252715.1"/>
    </source>
</evidence>
<dbReference type="AlphaFoldDB" id="A0AA90T4P9"/>
<dbReference type="RefSeq" id="WP_305516555.1">
    <property type="nucleotide sequence ID" value="NZ_JAUPEV010000002.1"/>
</dbReference>
<accession>A0AA90T4P9</accession>
<evidence type="ECO:0000313" key="6">
    <source>
        <dbReference type="Proteomes" id="UP001177258"/>
    </source>
</evidence>
<dbReference type="EMBL" id="JAUPEV010000002">
    <property type="protein sequence ID" value="MDO7252715.1"/>
    <property type="molecule type" value="Genomic_DNA"/>
</dbReference>
<keyword evidence="2" id="KW-0472">Membrane</keyword>
<name>A0AA90T4P9_9HELI</name>
<reference evidence="5 7" key="1">
    <citation type="submission" date="2023-07" db="EMBL/GenBank/DDBJ databases">
        <title>Unpublished Manusciprt.</title>
        <authorList>
            <person name="Aydin F."/>
            <person name="Tarhane S."/>
            <person name="Saticioglu I.B."/>
            <person name="Karakaya E."/>
            <person name="Abay S."/>
            <person name="Guran O."/>
            <person name="Bozkurt E."/>
            <person name="Uzum N."/>
            <person name="Olgun K."/>
            <person name="Jablonski D."/>
        </authorList>
    </citation>
    <scope>NUCLEOTIDE SEQUENCE</scope>
    <source>
        <strain evidence="7">faydin-H75</strain>
        <strain evidence="5">Faydin-H76</strain>
    </source>
</reference>
<evidence type="ECO:0000313" key="7">
    <source>
        <dbReference type="Proteomes" id="UP001240777"/>
    </source>
</evidence>
<dbReference type="GO" id="GO:0042834">
    <property type="term" value="F:peptidoglycan binding"/>
    <property type="evidence" value="ECO:0007669"/>
    <property type="project" value="InterPro"/>
</dbReference>
<feature type="compositionally biased region" description="Polar residues" evidence="1">
    <location>
        <begin position="136"/>
        <end position="175"/>
    </location>
</feature>
<sequence>MEDKKELNEILLGDSNNTQSSKTKKLFLMIIIAIVIILILLVVAWKMKTQDTKETPTTTDNSIQKMDTLHDATDTSDMNDDFDNMSIDDMSKSDEDSKFDKIVKDIKSKQLANQSQAEDTHFSPPAQDSSDEMLPITNQKENKASSILDNHTTENVKPAPKSTTNESSKAQSIKPAQTKPVVKKDTKPINTKKEAVPTKPKPIVKNGSNATPGHYLQVGVFNKTPNKVFMDKIRKYTYRTQTSTLNGETVTKYLIGPYKSRAEADKNLADITAKITKPVYIQIK</sequence>
<feature type="transmembrane region" description="Helical" evidence="2">
    <location>
        <begin position="26"/>
        <end position="45"/>
    </location>
</feature>
<dbReference type="Proteomes" id="UP001240777">
    <property type="component" value="Unassembled WGS sequence"/>
</dbReference>
<keyword evidence="2" id="KW-1133">Transmembrane helix</keyword>
<dbReference type="EMBL" id="JAUYZK010000002">
    <property type="protein sequence ID" value="MDP2538583.1"/>
    <property type="molecule type" value="Genomic_DNA"/>
</dbReference>
<dbReference type="Proteomes" id="UP001177258">
    <property type="component" value="Unassembled WGS sequence"/>
</dbReference>
<comment type="caution">
    <text evidence="5">The sequence shown here is derived from an EMBL/GenBank/DDBJ whole genome shotgun (WGS) entry which is preliminary data.</text>
</comment>
<organism evidence="5 6">
    <name type="scientific">Helicobacter cappadocius</name>
    <dbReference type="NCBI Taxonomy" id="3063998"/>
    <lineage>
        <taxon>Bacteria</taxon>
        <taxon>Pseudomonadati</taxon>
        <taxon>Campylobacterota</taxon>
        <taxon>Epsilonproteobacteria</taxon>
        <taxon>Campylobacterales</taxon>
        <taxon>Helicobacteraceae</taxon>
        <taxon>Helicobacter</taxon>
    </lineage>
</organism>
<dbReference type="InterPro" id="IPR007730">
    <property type="entry name" value="SPOR-like_dom"/>
</dbReference>
<feature type="compositionally biased region" description="Basic and acidic residues" evidence="1">
    <location>
        <begin position="182"/>
        <end position="196"/>
    </location>
</feature>
<reference evidence="4" key="2">
    <citation type="submission" date="2023-07" db="EMBL/GenBank/DDBJ databases">
        <authorList>
            <person name="Aydin F."/>
            <person name="Tarhane S."/>
            <person name="Saticioglu I.B."/>
            <person name="Karakaya E."/>
            <person name="Abay S."/>
            <person name="Guran O."/>
            <person name="Bozkurt E."/>
            <person name="Uzum N."/>
            <person name="Olgun K."/>
            <person name="Jablonski D."/>
        </authorList>
    </citation>
    <scope>NUCLEOTIDE SEQUENCE</scope>
    <source>
        <strain evidence="4">Faydin-H75</strain>
    </source>
</reference>
<proteinExistence type="predicted"/>
<reference evidence="4 6" key="3">
    <citation type="journal article" date="2024" name="Syst. Appl. Microbiol.">
        <title>Helicobacter cappadocius sp. nov., from lizards: The first psychrotrophic Helicobacter species.</title>
        <authorList>
            <person name="Aydin F."/>
            <person name="Tarhane S."/>
            <person name="Karakaya E."/>
            <person name="Abay S."/>
            <person name="Kayman T."/>
            <person name="Guran O."/>
            <person name="Bozkurt E."/>
            <person name="Uzum N."/>
            <person name="Avci A."/>
            <person name="Olgun K."/>
            <person name="Jablonski D."/>
            <person name="Guran C."/>
            <person name="Burcin Saticioglu I."/>
        </authorList>
    </citation>
    <scope>NUCLEOTIDE SEQUENCE [LARGE SCALE GENOMIC DNA]</scope>
    <source>
        <strain evidence="4">Faydin-H75</strain>
        <strain evidence="6">faydin-H76</strain>
    </source>
</reference>
<evidence type="ECO:0000256" key="2">
    <source>
        <dbReference type="SAM" id="Phobius"/>
    </source>
</evidence>
<feature type="domain" description="SPOR" evidence="3">
    <location>
        <begin position="212"/>
        <end position="280"/>
    </location>
</feature>
<gene>
    <name evidence="4" type="ORF">Q5I04_02120</name>
    <name evidence="5" type="ORF">Q5I06_02125</name>
</gene>
<protein>
    <submittedName>
        <fullName evidence="5">SPOR domain-containing protein</fullName>
    </submittedName>
</protein>